<reference evidence="2 3" key="1">
    <citation type="submission" date="2018-09" db="EMBL/GenBank/DDBJ databases">
        <title>Metagenome Assembled Genomes from an Advanced Water Purification Facility.</title>
        <authorList>
            <person name="Stamps B.W."/>
            <person name="Spear J.R."/>
        </authorList>
    </citation>
    <scope>NUCLEOTIDE SEQUENCE [LARGE SCALE GENOMIC DNA]</scope>
    <source>
        <strain evidence="2">Bin_27_1</strain>
    </source>
</reference>
<comment type="caution">
    <text evidence="2">The sequence shown here is derived from an EMBL/GenBank/DDBJ whole genome shotgun (WGS) entry which is preliminary data.</text>
</comment>
<dbReference type="GO" id="GO:0003677">
    <property type="term" value="F:DNA binding"/>
    <property type="evidence" value="ECO:0007669"/>
    <property type="project" value="InterPro"/>
</dbReference>
<dbReference type="Gene3D" id="1.10.260.40">
    <property type="entry name" value="lambda repressor-like DNA-binding domains"/>
    <property type="match status" value="1"/>
</dbReference>
<accession>A0A5C7SLW6</accession>
<dbReference type="PROSITE" id="PS50943">
    <property type="entry name" value="HTH_CROC1"/>
    <property type="match status" value="1"/>
</dbReference>
<feature type="domain" description="HTH cro/C1-type" evidence="1">
    <location>
        <begin position="14"/>
        <end position="70"/>
    </location>
</feature>
<sequence>MPRLYSPEQAAELLVGRRKALGLSQAEVAARLGISQNRLSELETRPERLTFDRLLALAGVLGLELTLGDRKPAEVEREW</sequence>
<evidence type="ECO:0000259" key="1">
    <source>
        <dbReference type="PROSITE" id="PS50943"/>
    </source>
</evidence>
<dbReference type="CDD" id="cd00093">
    <property type="entry name" value="HTH_XRE"/>
    <property type="match status" value="1"/>
</dbReference>
<dbReference type="EMBL" id="SSFD01000168">
    <property type="protein sequence ID" value="TXH84768.1"/>
    <property type="molecule type" value="Genomic_DNA"/>
</dbReference>
<proteinExistence type="predicted"/>
<gene>
    <name evidence="2" type="ORF">E6Q80_10780</name>
</gene>
<dbReference type="AlphaFoldDB" id="A0A5C7SLW6"/>
<evidence type="ECO:0000313" key="3">
    <source>
        <dbReference type="Proteomes" id="UP000321192"/>
    </source>
</evidence>
<dbReference type="Proteomes" id="UP000321192">
    <property type="component" value="Unassembled WGS sequence"/>
</dbReference>
<dbReference type="InterPro" id="IPR010982">
    <property type="entry name" value="Lambda_DNA-bd_dom_sf"/>
</dbReference>
<dbReference type="SUPFAM" id="SSF47413">
    <property type="entry name" value="lambda repressor-like DNA-binding domains"/>
    <property type="match status" value="1"/>
</dbReference>
<evidence type="ECO:0000313" key="2">
    <source>
        <dbReference type="EMBL" id="TXH84768.1"/>
    </source>
</evidence>
<name>A0A5C7SLW6_THASP</name>
<dbReference type="InterPro" id="IPR001387">
    <property type="entry name" value="Cro/C1-type_HTH"/>
</dbReference>
<dbReference type="RefSeq" id="WP_004306946.1">
    <property type="nucleotide sequence ID" value="NZ_JAYRXT010000213.1"/>
</dbReference>
<protein>
    <submittedName>
        <fullName evidence="2">Helix-turn-helix domain-containing protein</fullName>
    </submittedName>
</protein>
<dbReference type="SMART" id="SM00530">
    <property type="entry name" value="HTH_XRE"/>
    <property type="match status" value="1"/>
</dbReference>
<organism evidence="2 3">
    <name type="scientific">Thauera aminoaromatica</name>
    <dbReference type="NCBI Taxonomy" id="164330"/>
    <lineage>
        <taxon>Bacteria</taxon>
        <taxon>Pseudomonadati</taxon>
        <taxon>Pseudomonadota</taxon>
        <taxon>Betaproteobacteria</taxon>
        <taxon>Rhodocyclales</taxon>
        <taxon>Zoogloeaceae</taxon>
        <taxon>Thauera</taxon>
    </lineage>
</organism>
<dbReference type="Pfam" id="PF01381">
    <property type="entry name" value="HTH_3"/>
    <property type="match status" value="1"/>
</dbReference>